<keyword evidence="1" id="KW-1133">Transmembrane helix</keyword>
<dbReference type="AlphaFoldDB" id="A0A4U2Y348"/>
<evidence type="ECO:0000259" key="2">
    <source>
        <dbReference type="Pfam" id="PF13791"/>
    </source>
</evidence>
<proteinExistence type="predicted"/>
<dbReference type="EMBL" id="SZPU01000107">
    <property type="protein sequence ID" value="TKI53561.1"/>
    <property type="molecule type" value="Genomic_DNA"/>
</dbReference>
<dbReference type="Pfam" id="PF13800">
    <property type="entry name" value="Sigma_reg_N"/>
    <property type="match status" value="1"/>
</dbReference>
<comment type="caution">
    <text evidence="4">The sequence shown here is derived from an EMBL/GenBank/DDBJ whole genome shotgun (WGS) entry which is preliminary data.</text>
</comment>
<evidence type="ECO:0000256" key="1">
    <source>
        <dbReference type="SAM" id="Phobius"/>
    </source>
</evidence>
<dbReference type="InterPro" id="IPR029101">
    <property type="entry name" value="Sigma_reg_N"/>
</dbReference>
<sequence length="307" mass="34872">MDTSIKTALKKAKRKQLLKIIITSIIVVLILIPILYKTGNYFAAKSSTRLHDSLFLHNAIAEPNIQIDSQVTANSTTFGGNIITNRSKNINGYVVQWSTLTSSYDWFRRKIDHNELTPGFYWSSSDFYEYDKQTKNKVATFYHPSIQAYFDGVQNELSEVSQMENYVAEVAISFDQPYTLQEIEAKIPENLNIVWLYMTSRITDESTGPSGTPVYGFVPPSSLKEGDKDFYKGFIDTLEIYDDNGNDETIQKFLKLNKNKQWNEVGILGVMLTGQTQNFKALENQDFIRGASVGATAKMVPYIKPEK</sequence>
<dbReference type="Pfam" id="PF13791">
    <property type="entry name" value="Sigma_reg_C"/>
    <property type="match status" value="1"/>
</dbReference>
<protein>
    <recommendedName>
        <fullName evidence="6">Sigma factor regulator C-terminal domain-containing protein</fullName>
    </recommendedName>
</protein>
<evidence type="ECO:0008006" key="6">
    <source>
        <dbReference type="Google" id="ProtNLM"/>
    </source>
</evidence>
<dbReference type="Proteomes" id="UP000308744">
    <property type="component" value="Unassembled WGS sequence"/>
</dbReference>
<keyword evidence="5" id="KW-1185">Reference proteome</keyword>
<feature type="transmembrane region" description="Helical" evidence="1">
    <location>
        <begin position="17"/>
        <end position="36"/>
    </location>
</feature>
<dbReference type="RefSeq" id="WP_107896197.1">
    <property type="nucleotide sequence ID" value="NZ_PYWM01000018.1"/>
</dbReference>
<dbReference type="InterPro" id="IPR025672">
    <property type="entry name" value="Sigma_reg_C_dom"/>
</dbReference>
<feature type="domain" description="Sigma factor regulator N-terminal" evidence="3">
    <location>
        <begin position="6"/>
        <end position="94"/>
    </location>
</feature>
<evidence type="ECO:0000259" key="3">
    <source>
        <dbReference type="Pfam" id="PF13800"/>
    </source>
</evidence>
<name>A0A4U2Y348_9BACI</name>
<gene>
    <name evidence="4" type="ORF">FC756_23335</name>
</gene>
<feature type="domain" description="Sigma factor regulator C-terminal" evidence="2">
    <location>
        <begin position="162"/>
        <end position="294"/>
    </location>
</feature>
<organism evidence="4 5">
    <name type="scientific">Lysinibacillus mangiferihumi</name>
    <dbReference type="NCBI Taxonomy" id="1130819"/>
    <lineage>
        <taxon>Bacteria</taxon>
        <taxon>Bacillati</taxon>
        <taxon>Bacillota</taxon>
        <taxon>Bacilli</taxon>
        <taxon>Bacillales</taxon>
        <taxon>Bacillaceae</taxon>
        <taxon>Lysinibacillus</taxon>
    </lineage>
</organism>
<accession>A0A4U2Y348</accession>
<evidence type="ECO:0000313" key="5">
    <source>
        <dbReference type="Proteomes" id="UP000308744"/>
    </source>
</evidence>
<keyword evidence="1" id="KW-0472">Membrane</keyword>
<keyword evidence="1" id="KW-0812">Transmembrane</keyword>
<reference evidence="4 5" key="1">
    <citation type="submission" date="2019-04" db="EMBL/GenBank/DDBJ databases">
        <title>Lysinibacillus genome sequencing.</title>
        <authorList>
            <person name="Dunlap C."/>
        </authorList>
    </citation>
    <scope>NUCLEOTIDE SEQUENCE [LARGE SCALE GENOMIC DNA]</scope>
    <source>
        <strain evidence="4 5">CCTCC AB 2010389</strain>
    </source>
</reference>
<evidence type="ECO:0000313" key="4">
    <source>
        <dbReference type="EMBL" id="TKI53561.1"/>
    </source>
</evidence>